<protein>
    <submittedName>
        <fullName evidence="19">Gustatory receptor 19</fullName>
    </submittedName>
</protein>
<evidence type="ECO:0000313" key="19">
    <source>
        <dbReference type="EMBL" id="QGW50274.1"/>
    </source>
</evidence>
<keyword evidence="4" id="KW-1003">Cell membrane</keyword>
<dbReference type="SMART" id="SM00079">
    <property type="entry name" value="PBPe"/>
    <property type="match status" value="1"/>
</dbReference>
<dbReference type="Gene3D" id="1.10.287.70">
    <property type="match status" value="1"/>
</dbReference>
<reference evidence="19" key="1">
    <citation type="journal article" date="2019" name="Sci. Rep.">
        <title>Full-Length Transcriptome Survey and Expression Analysis of Parasitoid Wasp Chouioia cunea upon Exposure to 1-Dodecene.</title>
        <authorList>
            <person name="Pan L."/>
            <person name="Guo M."/>
            <person name="Jin X."/>
            <person name="Sun Z."/>
            <person name="Jiang H."/>
            <person name="Han J."/>
            <person name="Wang Y."/>
            <person name="Yan C."/>
            <person name="Li M."/>
        </authorList>
    </citation>
    <scope>NUCLEOTIDE SEQUENCE</scope>
</reference>
<name>A0A6B9CJA1_9HYME</name>
<dbReference type="PANTHER" id="PTHR18966">
    <property type="entry name" value="IONOTROPIC GLUTAMATE RECEPTOR"/>
    <property type="match status" value="1"/>
</dbReference>
<feature type="domain" description="Ionotropic glutamate receptor C-terminal" evidence="17">
    <location>
        <begin position="1"/>
        <end position="371"/>
    </location>
</feature>
<feature type="disulfide bond" evidence="15">
    <location>
        <begin position="320"/>
        <end position="376"/>
    </location>
</feature>
<dbReference type="Gene3D" id="3.40.190.10">
    <property type="entry name" value="Periplasmic binding protein-like II"/>
    <property type="match status" value="2"/>
</dbReference>
<dbReference type="SMART" id="SM00918">
    <property type="entry name" value="Lig_chan-Glu_bd"/>
    <property type="match status" value="1"/>
</dbReference>
<evidence type="ECO:0000256" key="1">
    <source>
        <dbReference type="ARBA" id="ARBA00004651"/>
    </source>
</evidence>
<feature type="binding site" evidence="13">
    <location>
        <position position="84"/>
    </location>
    <ligand>
        <name>L-glutamate</name>
        <dbReference type="ChEBI" id="CHEBI:29985"/>
    </ligand>
</feature>
<evidence type="ECO:0000256" key="16">
    <source>
        <dbReference type="SAM" id="Phobius"/>
    </source>
</evidence>
<evidence type="ECO:0000256" key="15">
    <source>
        <dbReference type="PIRSR" id="PIRSR601508-3"/>
    </source>
</evidence>
<evidence type="ECO:0000259" key="17">
    <source>
        <dbReference type="SMART" id="SM00079"/>
    </source>
</evidence>
<dbReference type="Pfam" id="PF00060">
    <property type="entry name" value="Lig_chan"/>
    <property type="match status" value="1"/>
</dbReference>
<evidence type="ECO:0000259" key="18">
    <source>
        <dbReference type="SMART" id="SM00918"/>
    </source>
</evidence>
<dbReference type="FunFam" id="1.10.287.70:FF:000105">
    <property type="entry name" value="Eye-enriched kainate receptor, isoform A"/>
    <property type="match status" value="1"/>
</dbReference>
<dbReference type="SUPFAM" id="SSF81324">
    <property type="entry name" value="Voltage-gated potassium channels"/>
    <property type="match status" value="1"/>
</dbReference>
<evidence type="ECO:0000256" key="10">
    <source>
        <dbReference type="ARBA" id="ARBA00023180"/>
    </source>
</evidence>
<keyword evidence="15" id="KW-1015">Disulfide bond</keyword>
<proteinExistence type="evidence at transcript level"/>
<evidence type="ECO:0000256" key="7">
    <source>
        <dbReference type="ARBA" id="ARBA00023065"/>
    </source>
</evidence>
<dbReference type="InterPro" id="IPR001320">
    <property type="entry name" value="Iontro_rcpt_C"/>
</dbReference>
<evidence type="ECO:0000256" key="9">
    <source>
        <dbReference type="ARBA" id="ARBA00023170"/>
    </source>
</evidence>
<keyword evidence="3" id="KW-0813">Transport</keyword>
<feature type="domain" description="Ionotropic glutamate receptor L-glutamate and glycine-binding" evidence="18">
    <location>
        <begin position="4"/>
        <end position="73"/>
    </location>
</feature>
<feature type="site" description="Interaction with the cone snail toxin Con-ikot-ikot" evidence="14">
    <location>
        <position position="261"/>
    </location>
</feature>
<evidence type="ECO:0000256" key="8">
    <source>
        <dbReference type="ARBA" id="ARBA00023136"/>
    </source>
</evidence>
<feature type="binding site" evidence="13">
    <location>
        <position position="256"/>
    </location>
    <ligand>
        <name>L-glutamate</name>
        <dbReference type="ChEBI" id="CHEBI:29985"/>
    </ligand>
</feature>
<feature type="site" description="Crucial to convey clamshell closure to channel opening" evidence="14">
    <location>
        <position position="234"/>
    </location>
</feature>
<feature type="transmembrane region" description="Helical" evidence="16">
    <location>
        <begin position="129"/>
        <end position="150"/>
    </location>
</feature>
<dbReference type="EMBL" id="MN616782">
    <property type="protein sequence ID" value="QGW50274.1"/>
    <property type="molecule type" value="mRNA"/>
</dbReference>
<feature type="binding site" evidence="13">
    <location>
        <position position="308"/>
    </location>
    <ligand>
        <name>L-glutamate</name>
        <dbReference type="ChEBI" id="CHEBI:29985"/>
    </ligand>
</feature>
<keyword evidence="11" id="KW-1071">Ligand-gated ion channel</keyword>
<keyword evidence="9 19" id="KW-0675">Receptor</keyword>
<evidence type="ECO:0000256" key="13">
    <source>
        <dbReference type="PIRSR" id="PIRSR601508-1"/>
    </source>
</evidence>
<comment type="similarity">
    <text evidence="2">Belongs to the glutamate-gated ion channel (TC 1.A.10.1) family.</text>
</comment>
<keyword evidence="10" id="KW-0325">Glycoprotein</keyword>
<dbReference type="GO" id="GO:0038023">
    <property type="term" value="F:signaling receptor activity"/>
    <property type="evidence" value="ECO:0007669"/>
    <property type="project" value="InterPro"/>
</dbReference>
<dbReference type="PRINTS" id="PR00177">
    <property type="entry name" value="NMDARECEPTOR"/>
</dbReference>
<dbReference type="GO" id="GO:0005886">
    <property type="term" value="C:plasma membrane"/>
    <property type="evidence" value="ECO:0007669"/>
    <property type="project" value="UniProtKB-SubCell"/>
</dbReference>
<evidence type="ECO:0000256" key="3">
    <source>
        <dbReference type="ARBA" id="ARBA00022448"/>
    </source>
</evidence>
<keyword evidence="12" id="KW-0407">Ion channel</keyword>
<evidence type="ECO:0000256" key="5">
    <source>
        <dbReference type="ARBA" id="ARBA00022692"/>
    </source>
</evidence>
<keyword evidence="6 16" id="KW-1133">Transmembrane helix</keyword>
<dbReference type="GO" id="GO:0015276">
    <property type="term" value="F:ligand-gated monoatomic ion channel activity"/>
    <property type="evidence" value="ECO:0007669"/>
    <property type="project" value="InterPro"/>
</dbReference>
<evidence type="ECO:0000256" key="12">
    <source>
        <dbReference type="ARBA" id="ARBA00023303"/>
    </source>
</evidence>
<keyword evidence="8 16" id="KW-0472">Membrane</keyword>
<accession>A0A6B9CJA1</accession>
<evidence type="ECO:0000256" key="2">
    <source>
        <dbReference type="ARBA" id="ARBA00008685"/>
    </source>
</evidence>
<sequence>MNPPYATKVNHSRSVEGNARYEGFVVDIVKALAKEMHFNYTFYVQENSDNGNCTKDETTEQCSCTGMMGKILRHEMDMAITDLTITENRAKCIQFSTAFWNLGMSILYKKPQKAEARWYSFFLPFSNRVWMYLGLVWIFTSILFFVLGRLSPSEWTNPFPCIDEPDELHNQLTIDNAFWFTAGAIMQQGSEIAPIGMSTRCLGGFWAFFCLIMVNTYIANLAAFLTIETPVKVVRGIDDLYNQTTIKYGAKKGGSTFTYFKSSSDPKHKQLYNNMIDPEWMKKWMVDTNEKGIDLAKSDQVNYAFFMESPSIEYVQHRICNLEQAGGLIDQKAYAIGYAKNFRYIKEVNQMISQLNENSVIKELYKKWWTEKGAVCGV</sequence>
<feature type="binding site" evidence="13">
    <location>
        <position position="89"/>
    </location>
    <ligand>
        <name>L-glutamate</name>
        <dbReference type="ChEBI" id="CHEBI:29985"/>
    </ligand>
</feature>
<keyword evidence="5 16" id="KW-0812">Transmembrane</keyword>
<organism evidence="19">
    <name type="scientific">Chouioia cunea</name>
    <dbReference type="NCBI Taxonomy" id="1570515"/>
    <lineage>
        <taxon>Eukaryota</taxon>
        <taxon>Metazoa</taxon>
        <taxon>Ecdysozoa</taxon>
        <taxon>Arthropoda</taxon>
        <taxon>Hexapoda</taxon>
        <taxon>Insecta</taxon>
        <taxon>Pterygota</taxon>
        <taxon>Neoptera</taxon>
        <taxon>Endopterygota</taxon>
        <taxon>Hymenoptera</taxon>
        <taxon>Apocrita</taxon>
        <taxon>Proctotrupomorpha</taxon>
        <taxon>Chalcidoidea</taxon>
        <taxon>Eulophidae</taxon>
        <taxon>Tetrastichinae</taxon>
        <taxon>Chouioia</taxon>
    </lineage>
</organism>
<dbReference type="AlphaFoldDB" id="A0A6B9CJA1"/>
<dbReference type="SUPFAM" id="SSF53850">
    <property type="entry name" value="Periplasmic binding protein-like II"/>
    <property type="match status" value="1"/>
</dbReference>
<feature type="transmembrane region" description="Helical" evidence="16">
    <location>
        <begin position="205"/>
        <end position="227"/>
    </location>
</feature>
<evidence type="ECO:0000256" key="14">
    <source>
        <dbReference type="PIRSR" id="PIRSR601508-2"/>
    </source>
</evidence>
<evidence type="ECO:0000256" key="4">
    <source>
        <dbReference type="ARBA" id="ARBA00022475"/>
    </source>
</evidence>
<dbReference type="InterPro" id="IPR015683">
    <property type="entry name" value="Ionotropic_Glu_rcpt"/>
</dbReference>
<keyword evidence="7" id="KW-0406">Ion transport</keyword>
<dbReference type="InterPro" id="IPR001508">
    <property type="entry name" value="Iono_Glu_rcpt_met"/>
</dbReference>
<dbReference type="InterPro" id="IPR019594">
    <property type="entry name" value="Glu/Gly-bd"/>
</dbReference>
<feature type="binding site" evidence="13">
    <location>
        <position position="255"/>
    </location>
    <ligand>
        <name>L-glutamate</name>
        <dbReference type="ChEBI" id="CHEBI:29985"/>
    </ligand>
</feature>
<evidence type="ECO:0000256" key="6">
    <source>
        <dbReference type="ARBA" id="ARBA00022989"/>
    </source>
</evidence>
<evidence type="ECO:0000256" key="11">
    <source>
        <dbReference type="ARBA" id="ARBA00023286"/>
    </source>
</evidence>
<dbReference type="Pfam" id="PF10613">
    <property type="entry name" value="Lig_chan-Glu_bd"/>
    <property type="match status" value="1"/>
</dbReference>
<comment type="subcellular location">
    <subcellularLocation>
        <location evidence="1">Cell membrane</location>
        <topology evidence="1">Multi-pass membrane protein</topology>
    </subcellularLocation>
</comment>